<dbReference type="FunFam" id="3.10.590.10:FF:000001">
    <property type="entry name" value="YTH domain family 1, isoform CRA_a"/>
    <property type="match status" value="1"/>
</dbReference>
<reference evidence="6" key="1">
    <citation type="journal article" date="2021" name="Mol. Ecol. Resour.">
        <title>Phylogenomic analyses of the genus Drosophila reveals genomic signals of climate adaptation.</title>
        <authorList>
            <person name="Li F."/>
            <person name="Rane R.V."/>
            <person name="Luria V."/>
            <person name="Xiong Z."/>
            <person name="Chen J."/>
            <person name="Li Z."/>
            <person name="Catullo R.A."/>
            <person name="Griffin P.C."/>
            <person name="Schiffer M."/>
            <person name="Pearce S."/>
            <person name="Lee S.F."/>
            <person name="McElroy K."/>
            <person name="Stocker A."/>
            <person name="Shirriffs J."/>
            <person name="Cockerell F."/>
            <person name="Coppin C."/>
            <person name="Sgro C.M."/>
            <person name="Karger A."/>
            <person name="Cain J.W."/>
            <person name="Weber J.A."/>
            <person name="Santpere G."/>
            <person name="Kirschner M.W."/>
            <person name="Hoffmann A.A."/>
            <person name="Oakeshott J.G."/>
            <person name="Zhang G."/>
        </authorList>
    </citation>
    <scope>NUCLEOTIDE SEQUENCE</scope>
    <source>
        <strain evidence="6">BGI-SZ-2011g</strain>
    </source>
</reference>
<feature type="compositionally biased region" description="Polar residues" evidence="4">
    <location>
        <begin position="585"/>
        <end position="603"/>
    </location>
</feature>
<dbReference type="GO" id="GO:0005737">
    <property type="term" value="C:cytoplasm"/>
    <property type="evidence" value="ECO:0007669"/>
    <property type="project" value="UniProtKB-SubCell"/>
</dbReference>
<protein>
    <recommendedName>
        <fullName evidence="5">YTH domain-containing protein</fullName>
    </recommendedName>
</protein>
<feature type="compositionally biased region" description="Polar residues" evidence="4">
    <location>
        <begin position="9"/>
        <end position="40"/>
    </location>
</feature>
<dbReference type="Proteomes" id="UP001200034">
    <property type="component" value="Unassembled WGS sequence"/>
</dbReference>
<feature type="compositionally biased region" description="Polar residues" evidence="4">
    <location>
        <begin position="48"/>
        <end position="74"/>
    </location>
</feature>
<evidence type="ECO:0000313" key="7">
    <source>
        <dbReference type="Proteomes" id="UP001200034"/>
    </source>
</evidence>
<keyword evidence="7" id="KW-1185">Reference proteome</keyword>
<gene>
    <name evidence="6" type="ORF">KR093_003030</name>
</gene>
<feature type="compositionally biased region" description="Polar residues" evidence="4">
    <location>
        <begin position="611"/>
        <end position="625"/>
    </location>
</feature>
<dbReference type="Gene3D" id="3.10.590.10">
    <property type="entry name" value="ph1033 like domains"/>
    <property type="match status" value="1"/>
</dbReference>
<feature type="region of interest" description="Disordered" evidence="4">
    <location>
        <begin position="563"/>
        <end position="625"/>
    </location>
</feature>
<accession>A0AAD4JT82</accession>
<evidence type="ECO:0000256" key="1">
    <source>
        <dbReference type="ARBA" id="ARBA00004496"/>
    </source>
</evidence>
<dbReference type="PANTHER" id="PTHR12357">
    <property type="entry name" value="YTH YT521-B HOMOLOGY DOMAIN-CONTAINING"/>
    <property type="match status" value="1"/>
</dbReference>
<sequence length="684" mass="78272">KSVGERNIPWSQQVDEASYENLSSPANDDNSGSNQSSMQFQFPPFNVKENNISSLNNSGKGRKISQNNDTKLKYGNQSSFNNAKRENHQINAWNSRRFCSERVNENGDDQTISQLDMRTSESVHEIKTHAPVAIPKKMTWASIASQPAKLTSKVCIKCYLLIKKSYFFVLRTQTTFTTSSNKKKGPGMPPPPMVPGKHNLDVHVWDLPNSNPPPPLPSPPLPIDLTSSELNISKTTTDESTQSIGGRPEKDDRYGASASNIIVSSAKPSAAGQSRKNWVPPQQQTLHTDVRQTTGASIQPIRRTVTTGTPIRYNDRRGNFSGHRHDFEKNIKHEYRDENNPRVTAQNTSITEEVVADPQILLDELKDKNNYNPTEIDLDKAATARFFVIKSYSEDDIHRSIKYEIWCSTDHGNKRLDDAFKERYKEGGNILLFFSVNSSGHFCGMAQMMTSVDYNSTSSVWSQDKWRGKFKVKWIYVKDVPNGKLRHIRLENNDNKPVTYSRDTQEVQNAKGIEVLQILHSYKHTTSIFDDFSHYEKKQEEEVSSKRPIIHVADVNQSQVPINRHFNRQQNDDRERERNVRSDSRSIVMTTTQKNSFSSSGNNFRDRNSVHKTNTGPGSFNTSYSDYRRGFERENMQSDRENQFGLRHHGSNRKDDHLHSHSTKSRLNKREFNTEQIKNDVRVR</sequence>
<feature type="region of interest" description="Disordered" evidence="4">
    <location>
        <begin position="233"/>
        <end position="254"/>
    </location>
</feature>
<feature type="compositionally biased region" description="Polar residues" evidence="4">
    <location>
        <begin position="233"/>
        <end position="244"/>
    </location>
</feature>
<dbReference type="GO" id="GO:0061157">
    <property type="term" value="P:mRNA destabilization"/>
    <property type="evidence" value="ECO:0007669"/>
    <property type="project" value="TreeGrafter"/>
</dbReference>
<feature type="domain" description="YTH" evidence="5">
    <location>
        <begin position="384"/>
        <end position="519"/>
    </location>
</feature>
<dbReference type="PANTHER" id="PTHR12357:SF89">
    <property type="entry name" value="YTH DOMAIN-CONTAINING FAMILY PROTEIN"/>
    <property type="match status" value="1"/>
</dbReference>
<feature type="region of interest" description="Disordered" evidence="4">
    <location>
        <begin position="177"/>
        <end position="199"/>
    </location>
</feature>
<feature type="compositionally biased region" description="Basic and acidic residues" evidence="4">
    <location>
        <begin position="668"/>
        <end position="684"/>
    </location>
</feature>
<evidence type="ECO:0000256" key="3">
    <source>
        <dbReference type="ARBA" id="ARBA00022884"/>
    </source>
</evidence>
<feature type="region of interest" description="Disordered" evidence="4">
    <location>
        <begin position="645"/>
        <end position="684"/>
    </location>
</feature>
<dbReference type="InterPro" id="IPR045168">
    <property type="entry name" value="YTH_prot"/>
</dbReference>
<evidence type="ECO:0000256" key="2">
    <source>
        <dbReference type="ARBA" id="ARBA00022490"/>
    </source>
</evidence>
<dbReference type="InterPro" id="IPR007275">
    <property type="entry name" value="YTH_domain"/>
</dbReference>
<comment type="caution">
    <text evidence="6">The sequence shown here is derived from an EMBL/GenBank/DDBJ whole genome shotgun (WGS) entry which is preliminary data.</text>
</comment>
<feature type="region of interest" description="Disordered" evidence="4">
    <location>
        <begin position="1"/>
        <end position="74"/>
    </location>
</feature>
<evidence type="ECO:0000259" key="5">
    <source>
        <dbReference type="PROSITE" id="PS50882"/>
    </source>
</evidence>
<dbReference type="Pfam" id="PF04146">
    <property type="entry name" value="YTH"/>
    <property type="match status" value="1"/>
</dbReference>
<name>A0AAD4JT82_9MUSC</name>
<dbReference type="EMBL" id="JAJJHW010003409">
    <property type="protein sequence ID" value="KAH8358882.1"/>
    <property type="molecule type" value="Genomic_DNA"/>
</dbReference>
<evidence type="ECO:0000313" key="6">
    <source>
        <dbReference type="EMBL" id="KAH8358882.1"/>
    </source>
</evidence>
<feature type="compositionally biased region" description="Basic and acidic residues" evidence="4">
    <location>
        <begin position="570"/>
        <end position="584"/>
    </location>
</feature>
<dbReference type="GO" id="GO:0003729">
    <property type="term" value="F:mRNA binding"/>
    <property type="evidence" value="ECO:0007669"/>
    <property type="project" value="TreeGrafter"/>
</dbReference>
<dbReference type="CDD" id="cd21134">
    <property type="entry name" value="YTH"/>
    <property type="match status" value="1"/>
</dbReference>
<dbReference type="GO" id="GO:1990247">
    <property type="term" value="F:N6-methyladenosine-containing RNA reader activity"/>
    <property type="evidence" value="ECO:0007669"/>
    <property type="project" value="TreeGrafter"/>
</dbReference>
<dbReference type="AlphaFoldDB" id="A0AAD4JT82"/>
<proteinExistence type="predicted"/>
<evidence type="ECO:0000256" key="4">
    <source>
        <dbReference type="SAM" id="MobiDB-lite"/>
    </source>
</evidence>
<comment type="subcellular location">
    <subcellularLocation>
        <location evidence="1">Cytoplasm</location>
    </subcellularLocation>
</comment>
<feature type="non-terminal residue" evidence="6">
    <location>
        <position position="684"/>
    </location>
</feature>
<dbReference type="PROSITE" id="PS50882">
    <property type="entry name" value="YTH"/>
    <property type="match status" value="1"/>
</dbReference>
<feature type="non-terminal residue" evidence="6">
    <location>
        <position position="1"/>
    </location>
</feature>
<keyword evidence="2" id="KW-0963">Cytoplasm</keyword>
<organism evidence="6 7">
    <name type="scientific">Drosophila rubida</name>
    <dbReference type="NCBI Taxonomy" id="30044"/>
    <lineage>
        <taxon>Eukaryota</taxon>
        <taxon>Metazoa</taxon>
        <taxon>Ecdysozoa</taxon>
        <taxon>Arthropoda</taxon>
        <taxon>Hexapoda</taxon>
        <taxon>Insecta</taxon>
        <taxon>Pterygota</taxon>
        <taxon>Neoptera</taxon>
        <taxon>Endopterygota</taxon>
        <taxon>Diptera</taxon>
        <taxon>Brachycera</taxon>
        <taxon>Muscomorpha</taxon>
        <taxon>Ephydroidea</taxon>
        <taxon>Drosophilidae</taxon>
        <taxon>Drosophila</taxon>
    </lineage>
</organism>
<keyword evidence="3" id="KW-0694">RNA-binding</keyword>